<dbReference type="InterPro" id="IPR005105">
    <property type="entry name" value="GlnD_Uridyltrans_N"/>
</dbReference>
<dbReference type="Pfam" id="PF03445">
    <property type="entry name" value="DUF294"/>
    <property type="match status" value="1"/>
</dbReference>
<dbReference type="EMBL" id="PTJC01000006">
    <property type="protein sequence ID" value="PPK86728.1"/>
    <property type="molecule type" value="Genomic_DNA"/>
</dbReference>
<name>A0A2S6I6E0_9BACT</name>
<keyword evidence="6" id="KW-1185">Reference proteome</keyword>
<keyword evidence="1 2" id="KW-0129">CBS domain</keyword>
<dbReference type="CDD" id="cd00038">
    <property type="entry name" value="CAP_ED"/>
    <property type="match status" value="1"/>
</dbReference>
<dbReference type="InterPro" id="IPR046342">
    <property type="entry name" value="CBS_dom_sf"/>
</dbReference>
<dbReference type="Pfam" id="PF00571">
    <property type="entry name" value="CBS"/>
    <property type="match status" value="2"/>
</dbReference>
<dbReference type="InterPro" id="IPR051257">
    <property type="entry name" value="Diverse_CBS-Domain"/>
</dbReference>
<dbReference type="SUPFAM" id="SSF51206">
    <property type="entry name" value="cAMP-binding domain-like"/>
    <property type="match status" value="1"/>
</dbReference>
<dbReference type="PANTHER" id="PTHR43080">
    <property type="entry name" value="CBS DOMAIN-CONTAINING PROTEIN CBSX3, MITOCHONDRIAL"/>
    <property type="match status" value="1"/>
</dbReference>
<dbReference type="Gene3D" id="3.10.580.10">
    <property type="entry name" value="CBS-domain"/>
    <property type="match status" value="1"/>
</dbReference>
<dbReference type="InterPro" id="IPR018490">
    <property type="entry name" value="cNMP-bd_dom_sf"/>
</dbReference>
<evidence type="ECO:0000313" key="5">
    <source>
        <dbReference type="EMBL" id="PPK86728.1"/>
    </source>
</evidence>
<proteinExistence type="predicted"/>
<evidence type="ECO:0000256" key="1">
    <source>
        <dbReference type="ARBA" id="ARBA00023122"/>
    </source>
</evidence>
<dbReference type="PROSITE" id="PS50042">
    <property type="entry name" value="CNMP_BINDING_3"/>
    <property type="match status" value="1"/>
</dbReference>
<dbReference type="Gene3D" id="2.60.120.10">
    <property type="entry name" value="Jelly Rolls"/>
    <property type="match status" value="1"/>
</dbReference>
<dbReference type="SMART" id="SM00100">
    <property type="entry name" value="cNMP"/>
    <property type="match status" value="1"/>
</dbReference>
<dbReference type="AlphaFoldDB" id="A0A2S6I6E0"/>
<reference evidence="5 6" key="1">
    <citation type="submission" date="2018-02" db="EMBL/GenBank/DDBJ databases">
        <title>Genomic Encyclopedia of Archaeal and Bacterial Type Strains, Phase II (KMG-II): from individual species to whole genera.</title>
        <authorList>
            <person name="Goeker M."/>
        </authorList>
    </citation>
    <scope>NUCLEOTIDE SEQUENCE [LARGE SCALE GENOMIC DNA]</scope>
    <source>
        <strain evidence="5 6">DSM 29526</strain>
    </source>
</reference>
<dbReference type="SUPFAM" id="SSF54631">
    <property type="entry name" value="CBS-domain pair"/>
    <property type="match status" value="1"/>
</dbReference>
<gene>
    <name evidence="5" type="ORF">CLV84_3664</name>
</gene>
<feature type="domain" description="Cyclic nucleotide-binding" evidence="3">
    <location>
        <begin position="18"/>
        <end position="123"/>
    </location>
</feature>
<evidence type="ECO:0000256" key="2">
    <source>
        <dbReference type="PROSITE-ProRule" id="PRU00703"/>
    </source>
</evidence>
<dbReference type="PROSITE" id="PS51371">
    <property type="entry name" value="CBS"/>
    <property type="match status" value="2"/>
</dbReference>
<dbReference type="Proteomes" id="UP000237662">
    <property type="component" value="Unassembled WGS sequence"/>
</dbReference>
<organism evidence="5 6">
    <name type="scientific">Neolewinella xylanilytica</name>
    <dbReference type="NCBI Taxonomy" id="1514080"/>
    <lineage>
        <taxon>Bacteria</taxon>
        <taxon>Pseudomonadati</taxon>
        <taxon>Bacteroidota</taxon>
        <taxon>Saprospiria</taxon>
        <taxon>Saprospirales</taxon>
        <taxon>Lewinellaceae</taxon>
        <taxon>Neolewinella</taxon>
    </lineage>
</organism>
<dbReference type="Pfam" id="PF00027">
    <property type="entry name" value="cNMP_binding"/>
    <property type="match status" value="1"/>
</dbReference>
<dbReference type="SMART" id="SM00116">
    <property type="entry name" value="CBS"/>
    <property type="match status" value="2"/>
</dbReference>
<dbReference type="InterPro" id="IPR014710">
    <property type="entry name" value="RmlC-like_jellyroll"/>
</dbReference>
<dbReference type="OrthoDB" id="9810963at2"/>
<sequence length="644" mass="73194">MPNQVAYRVYDFLKEIAPFSYLQKEDLLRVASRVEVRYQPPGTVVFRPGEPPRDRFFVVKEGAIELFSEDAEGNELLVERCGERDIFGIRPLLAKDNYIFLARAAEESLLYAVNSEGFRDLIGTYPRVLEYLATSMAGSSRYALEYRAAHRPDRAIQADEPPDLPALQSIHQSREPVICRANETIIDAAKRMTEMNVGSVVVVNDEQWPIGIVTDRDLRRSVATGMVSRKAPVFTIMSSPVLCIERDATVTEIQIEMIRSGYHHLVQTVDGSDKSPVTGVVSEHDLLLLQGNSPAVIIQEISRARTTAYLRELRDRAERLLGSYIDKEVAIGYITAVMTQINDEIIRKCIKLGLASMQAEGHGNPPALFDWLALGSQGRGEQLLRTDQDNALIFEDVTSARYNTVKDYFLKLSDYVTEYLNEVGFDYCDGDMMASNPKWCLSVSMWKEQFTNWMTETTAENMLNTSIFFDYRGVWGDGSLPDKLTQHIFGEMKFKNTRFLASLASAALQNPSPLTFFRNFVVERSGEHKDFFDLKSRAMRPLTDAARVLILQAKQGNINNTLKRYEALAKLEPQNAELYREAAKAHEVLTRLRTELGLKRGDNGRFVKPSELSQIHRLLLRNSFTPVKEIQQLLEVRFQLNYIR</sequence>
<evidence type="ECO:0000259" key="4">
    <source>
        <dbReference type="PROSITE" id="PS51371"/>
    </source>
</evidence>
<dbReference type="InterPro" id="IPR000644">
    <property type="entry name" value="CBS_dom"/>
</dbReference>
<dbReference type="CDD" id="cd05401">
    <property type="entry name" value="NT_GlnE_GlnD_like"/>
    <property type="match status" value="1"/>
</dbReference>
<dbReference type="Pfam" id="PF10335">
    <property type="entry name" value="DUF294_C"/>
    <property type="match status" value="1"/>
</dbReference>
<evidence type="ECO:0000259" key="3">
    <source>
        <dbReference type="PROSITE" id="PS50042"/>
    </source>
</evidence>
<protein>
    <submittedName>
        <fullName evidence="5">CBS domain-containing protein</fullName>
    </submittedName>
</protein>
<evidence type="ECO:0000313" key="6">
    <source>
        <dbReference type="Proteomes" id="UP000237662"/>
    </source>
</evidence>
<dbReference type="GO" id="GO:0008773">
    <property type="term" value="F:[protein-PII] uridylyltransferase activity"/>
    <property type="evidence" value="ECO:0007669"/>
    <property type="project" value="InterPro"/>
</dbReference>
<feature type="domain" description="CBS" evidence="4">
    <location>
        <begin position="172"/>
        <end position="228"/>
    </location>
</feature>
<accession>A0A2S6I6E0</accession>
<comment type="caution">
    <text evidence="5">The sequence shown here is derived from an EMBL/GenBank/DDBJ whole genome shotgun (WGS) entry which is preliminary data.</text>
</comment>
<feature type="domain" description="CBS" evidence="4">
    <location>
        <begin position="237"/>
        <end position="296"/>
    </location>
</feature>
<dbReference type="PANTHER" id="PTHR43080:SF2">
    <property type="entry name" value="CBS DOMAIN-CONTAINING PROTEIN"/>
    <property type="match status" value="1"/>
</dbReference>
<dbReference type="InterPro" id="IPR000595">
    <property type="entry name" value="cNMP-bd_dom"/>
</dbReference>
<dbReference type="InterPro" id="IPR018821">
    <property type="entry name" value="DUF294_put_nucleoTrafse_sb-bd"/>
</dbReference>
<dbReference type="RefSeq" id="WP_104421143.1">
    <property type="nucleotide sequence ID" value="NZ_PTJC01000006.1"/>
</dbReference>